<dbReference type="AlphaFoldDB" id="A0AAD9E4T3"/>
<keyword evidence="1" id="KW-0732">Signal</keyword>
<evidence type="ECO:0008006" key="4">
    <source>
        <dbReference type="Google" id="ProtNLM"/>
    </source>
</evidence>
<gene>
    <name evidence="2" type="ORF">P4O66_019440</name>
</gene>
<comment type="caution">
    <text evidence="2">The sequence shown here is derived from an EMBL/GenBank/DDBJ whole genome shotgun (WGS) entry which is preliminary data.</text>
</comment>
<feature type="non-terminal residue" evidence="2">
    <location>
        <position position="164"/>
    </location>
</feature>
<dbReference type="EMBL" id="JAROKS010000003">
    <property type="protein sequence ID" value="KAK1805081.1"/>
    <property type="molecule type" value="Genomic_DNA"/>
</dbReference>
<feature type="signal peptide" evidence="1">
    <location>
        <begin position="1"/>
        <end position="29"/>
    </location>
</feature>
<reference evidence="2" key="1">
    <citation type="submission" date="2023-03" db="EMBL/GenBank/DDBJ databases">
        <title>Electrophorus voltai genome.</title>
        <authorList>
            <person name="Bian C."/>
        </authorList>
    </citation>
    <scope>NUCLEOTIDE SEQUENCE</scope>
    <source>
        <strain evidence="2">CB-2022</strain>
        <tissue evidence="2">Muscle</tissue>
    </source>
</reference>
<accession>A0AAD9E4T3</accession>
<evidence type="ECO:0000313" key="3">
    <source>
        <dbReference type="Proteomes" id="UP001239994"/>
    </source>
</evidence>
<evidence type="ECO:0000256" key="1">
    <source>
        <dbReference type="SAM" id="SignalP"/>
    </source>
</evidence>
<name>A0AAD9E4T3_9TELE</name>
<proteinExistence type="predicted"/>
<evidence type="ECO:0000313" key="2">
    <source>
        <dbReference type="EMBL" id="KAK1805081.1"/>
    </source>
</evidence>
<keyword evidence="3" id="KW-1185">Reference proteome</keyword>
<sequence length="164" mass="18060">INMPRLPHHCVIAVCMAGSLLLLPLYCACLDVLPTYEYDSTPSPEYDYNATFDYVFYSNGSSEDLEKVLMGGGTYESETDISPTDAVSTMSTSLITDQAGKINKGTSIKASNSVKKDPTGRAVLRIPQGHFSPSIHNAGQSKRYRKALITRTCTRGEKTRFYEC</sequence>
<protein>
    <recommendedName>
        <fullName evidence="4">Secreted protein</fullName>
    </recommendedName>
</protein>
<feature type="chain" id="PRO_5041902024" description="Secreted protein" evidence="1">
    <location>
        <begin position="30"/>
        <end position="164"/>
    </location>
</feature>
<organism evidence="2 3">
    <name type="scientific">Electrophorus voltai</name>
    <dbReference type="NCBI Taxonomy" id="2609070"/>
    <lineage>
        <taxon>Eukaryota</taxon>
        <taxon>Metazoa</taxon>
        <taxon>Chordata</taxon>
        <taxon>Craniata</taxon>
        <taxon>Vertebrata</taxon>
        <taxon>Euteleostomi</taxon>
        <taxon>Actinopterygii</taxon>
        <taxon>Neopterygii</taxon>
        <taxon>Teleostei</taxon>
        <taxon>Ostariophysi</taxon>
        <taxon>Gymnotiformes</taxon>
        <taxon>Gymnotoidei</taxon>
        <taxon>Gymnotidae</taxon>
        <taxon>Electrophorus</taxon>
    </lineage>
</organism>
<dbReference type="Proteomes" id="UP001239994">
    <property type="component" value="Unassembled WGS sequence"/>
</dbReference>